<name>A0A0G3CC18_METBA</name>
<evidence type="ECO:0000259" key="1">
    <source>
        <dbReference type="Pfam" id="PF09862"/>
    </source>
</evidence>
<dbReference type="InterPro" id="IPR018658">
    <property type="entry name" value="DUF2089"/>
</dbReference>
<proteinExistence type="predicted"/>
<reference evidence="3" key="1">
    <citation type="submission" date="2014-06" db="EMBL/GenBank/DDBJ databases">
        <title>The complete genome sequence of Methanosarcina barkeri CM1.</title>
        <authorList>
            <consortium name="Pastoral Greenhouse Gas Research Consortium"/>
            <person name="Lambie S.C."/>
            <person name="Leahy S.C."/>
            <person name="Kelly W.J."/>
            <person name="Li D."/>
            <person name="Reilly K."/>
            <person name="Attwood G.T."/>
            <person name="Altermann E."/>
        </authorList>
    </citation>
    <scope>NUCLEOTIDE SEQUENCE [LARGE SCALE GENOMIC DNA]</scope>
    <source>
        <strain evidence="3">CM1</strain>
    </source>
</reference>
<reference evidence="2 3" key="2">
    <citation type="journal article" date="2015" name="Stand. Genomic Sci.">
        <title>The complete genome sequence of the rumen methanogen Methanosarcina barkeri CM1.</title>
        <authorList>
            <person name="Lambie S.C."/>
            <person name="Kelly W.J."/>
            <person name="Leahy S.C."/>
            <person name="Li D."/>
            <person name="Reilly K."/>
            <person name="McAllister T.A."/>
            <person name="Valle E.R."/>
            <person name="Attwood G.T."/>
            <person name="Altermann E."/>
        </authorList>
    </citation>
    <scope>NUCLEOTIDE SEQUENCE [LARGE SCALE GENOMIC DNA]</scope>
    <source>
        <strain evidence="2 3">CM1</strain>
    </source>
</reference>
<dbReference type="PATRIC" id="fig|796385.3.peg.3153"/>
<dbReference type="Pfam" id="PF09862">
    <property type="entry name" value="DUF2089"/>
    <property type="match status" value="1"/>
</dbReference>
<accession>A0A0G3CC18</accession>
<evidence type="ECO:0000313" key="3">
    <source>
        <dbReference type="Proteomes" id="UP000035331"/>
    </source>
</evidence>
<dbReference type="Proteomes" id="UP000035331">
    <property type="component" value="Chromosome"/>
</dbReference>
<protein>
    <recommendedName>
        <fullName evidence="1">DUF2089 domain-containing protein</fullName>
    </recommendedName>
</protein>
<feature type="domain" description="DUF2089" evidence="1">
    <location>
        <begin position="16"/>
        <end position="61"/>
    </location>
</feature>
<evidence type="ECO:0000313" key="2">
    <source>
        <dbReference type="EMBL" id="AKJ39574.1"/>
    </source>
</evidence>
<dbReference type="EMBL" id="CP008746">
    <property type="protein sequence ID" value="AKJ39574.1"/>
    <property type="molecule type" value="Genomic_DNA"/>
</dbReference>
<gene>
    <name evidence="2" type="ORF">MCM1_2562</name>
</gene>
<sequence>MVKLNIDKIPRWILDLELEDISFIKNFILSSGSLKEVAKIYDVSYPTVRLRLDKLIQKIKLSGNKQDEPFITFIKGLAVDSKIELETAKLIIEKYNSEKRDK</sequence>
<organism evidence="2 3">
    <name type="scientific">Methanosarcina barkeri CM1</name>
    <dbReference type="NCBI Taxonomy" id="796385"/>
    <lineage>
        <taxon>Archaea</taxon>
        <taxon>Methanobacteriati</taxon>
        <taxon>Methanobacteriota</taxon>
        <taxon>Stenosarchaea group</taxon>
        <taxon>Methanomicrobia</taxon>
        <taxon>Methanosarcinales</taxon>
        <taxon>Methanosarcinaceae</taxon>
        <taxon>Methanosarcina</taxon>
    </lineage>
</organism>
<dbReference type="AlphaFoldDB" id="A0A0G3CC18"/>